<keyword evidence="5 10" id="KW-0949">S-adenosyl-L-methionine</keyword>
<evidence type="ECO:0000256" key="10">
    <source>
        <dbReference type="RuleBase" id="RU362053"/>
    </source>
</evidence>
<comment type="subcellular location">
    <subcellularLocation>
        <location evidence="10">Cytoplasm</location>
    </subcellularLocation>
</comment>
<dbReference type="NCBIfam" id="TIGR02493">
    <property type="entry name" value="PFLA"/>
    <property type="match status" value="1"/>
</dbReference>
<dbReference type="InterPro" id="IPR013785">
    <property type="entry name" value="Aldolase_TIM"/>
</dbReference>
<comment type="catalytic activity">
    <reaction evidence="10">
        <text>glycyl-[formate C-acetyltransferase] + reduced [flavodoxin] + S-adenosyl-L-methionine = glycin-2-yl radical-[formate C-acetyltransferase] + semiquinone [flavodoxin] + 5'-deoxyadenosine + L-methionine + H(+)</text>
        <dbReference type="Rhea" id="RHEA:19225"/>
        <dbReference type="Rhea" id="RHEA-COMP:10622"/>
        <dbReference type="Rhea" id="RHEA-COMP:12190"/>
        <dbReference type="Rhea" id="RHEA-COMP:12191"/>
        <dbReference type="Rhea" id="RHEA-COMP:14480"/>
        <dbReference type="ChEBI" id="CHEBI:15378"/>
        <dbReference type="ChEBI" id="CHEBI:17319"/>
        <dbReference type="ChEBI" id="CHEBI:29947"/>
        <dbReference type="ChEBI" id="CHEBI:32722"/>
        <dbReference type="ChEBI" id="CHEBI:57618"/>
        <dbReference type="ChEBI" id="CHEBI:57844"/>
        <dbReference type="ChEBI" id="CHEBI:59789"/>
        <dbReference type="ChEBI" id="CHEBI:140311"/>
        <dbReference type="EC" id="1.97.1.4"/>
    </reaction>
</comment>
<feature type="domain" description="Radical SAM core" evidence="11">
    <location>
        <begin position="18"/>
        <end position="254"/>
    </location>
</feature>
<dbReference type="GO" id="GO:0046872">
    <property type="term" value="F:metal ion binding"/>
    <property type="evidence" value="ECO:0007669"/>
    <property type="project" value="UniProtKB-UniRule"/>
</dbReference>
<keyword evidence="4 10" id="KW-0004">4Fe-4S</keyword>
<keyword evidence="13" id="KW-1185">Reference proteome</keyword>
<keyword evidence="9 10" id="KW-0411">Iron-sulfur</keyword>
<comment type="function">
    <text evidence="1 10">Activation of pyruvate formate-lyase under anaerobic conditions by generation of an organic free radical, using S-adenosylmethionine and reduced flavodoxin as cosubstrates to produce 5'-deoxy-adenosine.</text>
</comment>
<dbReference type="Proteomes" id="UP000189970">
    <property type="component" value="Unassembled WGS sequence"/>
</dbReference>
<dbReference type="PROSITE" id="PS51918">
    <property type="entry name" value="RADICAL_SAM"/>
    <property type="match status" value="1"/>
</dbReference>
<protein>
    <recommendedName>
        <fullName evidence="3 10">Pyruvate formate-lyase-activating enzyme</fullName>
        <ecNumber evidence="10">1.97.1.4</ecNumber>
    </recommendedName>
</protein>
<keyword evidence="6 10" id="KW-0479">Metal-binding</keyword>
<sequence>MTESVTGRIHSTENLGTVDGPGVRFIVFMQGCKMRCQFCHNPDTWKIGGGREVTTDEILEEALRYKSYWGEDGGITISGGEPLLQLDFIIDLFKKAKKHGIHTTVDTCGKPFTFEEPFFSKFNEMLKYTDLFLFDIKHIDQQGHKELTMHTNDNILEMAKYLSDIGQPVWIRHVLVPQRTDYDEFLVRLDDFIKELKNVDKVEVLPYHTMGLFKWKDLGIDYPLKGIDPPTQERVKNAQELLHTADYNKYKEKRPVK</sequence>
<evidence type="ECO:0000259" key="11">
    <source>
        <dbReference type="PROSITE" id="PS51918"/>
    </source>
</evidence>
<evidence type="ECO:0000256" key="4">
    <source>
        <dbReference type="ARBA" id="ARBA00022485"/>
    </source>
</evidence>
<dbReference type="Gene3D" id="3.20.20.70">
    <property type="entry name" value="Aldolase class I"/>
    <property type="match status" value="1"/>
</dbReference>
<evidence type="ECO:0000313" key="13">
    <source>
        <dbReference type="Proteomes" id="UP000189970"/>
    </source>
</evidence>
<dbReference type="CDD" id="cd01335">
    <property type="entry name" value="Radical_SAM"/>
    <property type="match status" value="1"/>
</dbReference>
<dbReference type="GO" id="GO:0051539">
    <property type="term" value="F:4 iron, 4 sulfur cluster binding"/>
    <property type="evidence" value="ECO:0007669"/>
    <property type="project" value="UniProtKB-UniRule"/>
</dbReference>
<dbReference type="InterPro" id="IPR007197">
    <property type="entry name" value="rSAM"/>
</dbReference>
<comment type="similarity">
    <text evidence="2 10">Belongs to the organic radical-activating enzymes family.</text>
</comment>
<dbReference type="PROSITE" id="PS01087">
    <property type="entry name" value="RADICAL_ACTIVATING"/>
    <property type="match status" value="1"/>
</dbReference>
<dbReference type="PANTHER" id="PTHR30352">
    <property type="entry name" value="PYRUVATE FORMATE-LYASE-ACTIVATING ENZYME"/>
    <property type="match status" value="1"/>
</dbReference>
<name>A0A1V4DJM3_9ENTE</name>
<dbReference type="InterPro" id="IPR012838">
    <property type="entry name" value="PFL1_activating"/>
</dbReference>
<evidence type="ECO:0000256" key="5">
    <source>
        <dbReference type="ARBA" id="ARBA00022691"/>
    </source>
</evidence>
<keyword evidence="8 10" id="KW-0408">Iron</keyword>
<keyword evidence="12" id="KW-0456">Lyase</keyword>
<dbReference type="GO" id="GO:0043365">
    <property type="term" value="F:[formate-C-acetyltransferase]-activating enzyme activity"/>
    <property type="evidence" value="ECO:0007669"/>
    <property type="project" value="UniProtKB-UniRule"/>
</dbReference>
<evidence type="ECO:0000256" key="8">
    <source>
        <dbReference type="ARBA" id="ARBA00023004"/>
    </source>
</evidence>
<proteinExistence type="inferred from homology"/>
<dbReference type="GO" id="GO:0005737">
    <property type="term" value="C:cytoplasm"/>
    <property type="evidence" value="ECO:0007669"/>
    <property type="project" value="UniProtKB-SubCell"/>
</dbReference>
<dbReference type="Pfam" id="PF04055">
    <property type="entry name" value="Radical_SAM"/>
    <property type="match status" value="1"/>
</dbReference>
<reference evidence="12 13" key="1">
    <citation type="submission" date="2017-02" db="EMBL/GenBank/DDBJ databases">
        <title>Vagococcus cremeus sp. nov., isolated from the small intestine of a marten, Martes flavigula.</title>
        <authorList>
            <person name="Tak E.J."/>
            <person name="Bae J.-W."/>
        </authorList>
    </citation>
    <scope>NUCLEOTIDE SEQUENCE [LARGE SCALE GENOMIC DNA]</scope>
    <source>
        <strain evidence="12 13">D7T301</strain>
    </source>
</reference>
<evidence type="ECO:0000256" key="2">
    <source>
        <dbReference type="ARBA" id="ARBA00009777"/>
    </source>
</evidence>
<dbReference type="EMBL" id="MVAB01000001">
    <property type="protein sequence ID" value="OPF88725.1"/>
    <property type="molecule type" value="Genomic_DNA"/>
</dbReference>
<keyword evidence="12" id="KW-0670">Pyruvate</keyword>
<evidence type="ECO:0000256" key="3">
    <source>
        <dbReference type="ARBA" id="ARBA00021356"/>
    </source>
</evidence>
<evidence type="ECO:0000256" key="1">
    <source>
        <dbReference type="ARBA" id="ARBA00003141"/>
    </source>
</evidence>
<organism evidence="12 13">
    <name type="scientific">Vagococcus martis</name>
    <dbReference type="NCBI Taxonomy" id="1768210"/>
    <lineage>
        <taxon>Bacteria</taxon>
        <taxon>Bacillati</taxon>
        <taxon>Bacillota</taxon>
        <taxon>Bacilli</taxon>
        <taxon>Lactobacillales</taxon>
        <taxon>Enterococcaceae</taxon>
        <taxon>Vagococcus</taxon>
    </lineage>
</organism>
<comment type="caution">
    <text evidence="12">The sequence shown here is derived from an EMBL/GenBank/DDBJ whole genome shotgun (WGS) entry which is preliminary data.</text>
</comment>
<dbReference type="PIRSF" id="PIRSF000371">
    <property type="entry name" value="PFL_act_enz"/>
    <property type="match status" value="1"/>
</dbReference>
<comment type="cofactor">
    <cofactor evidence="10">
        <name>[4Fe-4S] cluster</name>
        <dbReference type="ChEBI" id="CHEBI:49883"/>
    </cofactor>
    <text evidence="10">Binds 1 [4Fe-4S] cluster. The cluster is coordinated with 3 cysteines and an exchangeable S-adenosyl-L-methionine.</text>
</comment>
<evidence type="ECO:0000256" key="9">
    <source>
        <dbReference type="ARBA" id="ARBA00023014"/>
    </source>
</evidence>
<dbReference type="SFLD" id="SFLDG01066">
    <property type="entry name" value="organic_radical-activating_enz"/>
    <property type="match status" value="1"/>
</dbReference>
<keyword evidence="7 10" id="KW-0560">Oxidoreductase</keyword>
<dbReference type="InterPro" id="IPR012839">
    <property type="entry name" value="Organic_radical_activase"/>
</dbReference>
<evidence type="ECO:0000256" key="7">
    <source>
        <dbReference type="ARBA" id="ARBA00023002"/>
    </source>
</evidence>
<dbReference type="InterPro" id="IPR058240">
    <property type="entry name" value="rSAM_sf"/>
</dbReference>
<dbReference type="InterPro" id="IPR034457">
    <property type="entry name" value="Organic_radical-activating"/>
</dbReference>
<evidence type="ECO:0000313" key="12">
    <source>
        <dbReference type="EMBL" id="OPF88725.1"/>
    </source>
</evidence>
<keyword evidence="10" id="KW-0963">Cytoplasm</keyword>
<dbReference type="InterPro" id="IPR001989">
    <property type="entry name" value="Radical_activat_CS"/>
</dbReference>
<dbReference type="EC" id="1.97.1.4" evidence="10"/>
<dbReference type="RefSeq" id="WP_079348258.1">
    <property type="nucleotide sequence ID" value="NZ_MVAB01000001.1"/>
</dbReference>
<evidence type="ECO:0000256" key="6">
    <source>
        <dbReference type="ARBA" id="ARBA00022723"/>
    </source>
</evidence>
<gene>
    <name evidence="12" type="ORF">BW731_11395</name>
</gene>
<dbReference type="SFLD" id="SFLDS00029">
    <property type="entry name" value="Radical_SAM"/>
    <property type="match status" value="1"/>
</dbReference>
<dbReference type="SUPFAM" id="SSF102114">
    <property type="entry name" value="Radical SAM enzymes"/>
    <property type="match status" value="1"/>
</dbReference>
<dbReference type="AlphaFoldDB" id="A0A1V4DJM3"/>
<dbReference type="PANTHER" id="PTHR30352:SF5">
    <property type="entry name" value="PYRUVATE FORMATE-LYASE 1-ACTIVATING ENZYME"/>
    <property type="match status" value="1"/>
</dbReference>
<accession>A0A1V4DJM3</accession>
<dbReference type="GO" id="GO:0016829">
    <property type="term" value="F:lyase activity"/>
    <property type="evidence" value="ECO:0007669"/>
    <property type="project" value="UniProtKB-KW"/>
</dbReference>